<sequence length="402" mass="43280">MSRLPSNLLPVDGSPEWMNRGDNTWQLTSATLVGLQSVPGLVILYGSIVKKKLMGFELCLHGPVRFCGGSCFLGGVVLQNVIRREDPSISGAAKHGLGQGIRFSPSFCRGISQRHHGVLSVGFCCHQVGPRAVKDRERFPPNNILLMAYHGFNGGDPYAASIDASLVVLNTHVCTAMSLLTWLFLDILFFGKPSVIGATQGMITGLVCNTPAAGVVQGWAAIIMGMMSGSIPWYTMMVLHKESKLLKQVDDTSAVFHTHAVAGSLGGILAGFFADPNLCYLFYGVQDSLHYTGLVYGIFNGNLKTGFRQMGVQLLGIVFVILLNVTTTSIVCLLVRMIVPLRMSEDDLQVGDEAVHGEVAYALWGDGEKLETAAGEALTSEKNHELPTVELIKSLSDAPLID</sequence>
<proteinExistence type="inferred from homology"/>
<dbReference type="Pfam" id="PF00909">
    <property type="entry name" value="Ammonium_transp"/>
    <property type="match status" value="1"/>
</dbReference>
<dbReference type="InterPro" id="IPR001905">
    <property type="entry name" value="Ammonium_transpt"/>
</dbReference>
<evidence type="ECO:0000256" key="3">
    <source>
        <dbReference type="ARBA" id="ARBA00022692"/>
    </source>
</evidence>
<dbReference type="EMBL" id="QZWG01000010">
    <property type="protein sequence ID" value="RZB85447.1"/>
    <property type="molecule type" value="Genomic_DNA"/>
</dbReference>
<keyword evidence="4 6" id="KW-1133">Transmembrane helix</keyword>
<feature type="transmembrane region" description="Helical" evidence="6">
    <location>
        <begin position="167"/>
        <end position="191"/>
    </location>
</feature>
<name>A0A445IH68_GLYSO</name>
<feature type="domain" description="Ammonium transporter AmtB-like" evidence="7">
    <location>
        <begin position="144"/>
        <end position="361"/>
    </location>
</feature>
<dbReference type="Gene3D" id="1.10.3430.10">
    <property type="entry name" value="Ammonium transporter AmtB like domains"/>
    <property type="match status" value="1"/>
</dbReference>
<dbReference type="GO" id="GO:0008519">
    <property type="term" value="F:ammonium channel activity"/>
    <property type="evidence" value="ECO:0007669"/>
    <property type="project" value="InterPro"/>
</dbReference>
<dbReference type="SUPFAM" id="SSF111352">
    <property type="entry name" value="Ammonium transporter"/>
    <property type="match status" value="1"/>
</dbReference>
<keyword evidence="9" id="KW-1185">Reference proteome</keyword>
<accession>A0A445IH68</accession>
<organism evidence="8 9">
    <name type="scientific">Glycine soja</name>
    <name type="common">Wild soybean</name>
    <dbReference type="NCBI Taxonomy" id="3848"/>
    <lineage>
        <taxon>Eukaryota</taxon>
        <taxon>Viridiplantae</taxon>
        <taxon>Streptophyta</taxon>
        <taxon>Embryophyta</taxon>
        <taxon>Tracheophyta</taxon>
        <taxon>Spermatophyta</taxon>
        <taxon>Magnoliopsida</taxon>
        <taxon>eudicotyledons</taxon>
        <taxon>Gunneridae</taxon>
        <taxon>Pentapetalae</taxon>
        <taxon>rosids</taxon>
        <taxon>fabids</taxon>
        <taxon>Fabales</taxon>
        <taxon>Fabaceae</taxon>
        <taxon>Papilionoideae</taxon>
        <taxon>50 kb inversion clade</taxon>
        <taxon>NPAAA clade</taxon>
        <taxon>indigoferoid/millettioid clade</taxon>
        <taxon>Phaseoleae</taxon>
        <taxon>Glycine</taxon>
        <taxon>Glycine subgen. Soja</taxon>
    </lineage>
</organism>
<evidence type="ECO:0000256" key="2">
    <source>
        <dbReference type="ARBA" id="ARBA00005887"/>
    </source>
</evidence>
<dbReference type="PANTHER" id="PTHR43029">
    <property type="entry name" value="AMMONIUM TRANSPORTER MEP2"/>
    <property type="match status" value="1"/>
</dbReference>
<reference evidence="8 9" key="1">
    <citation type="submission" date="2018-09" db="EMBL/GenBank/DDBJ databases">
        <title>A high-quality reference genome of wild soybean provides a powerful tool to mine soybean genomes.</title>
        <authorList>
            <person name="Xie M."/>
            <person name="Chung C.Y.L."/>
            <person name="Li M.-W."/>
            <person name="Wong F.-L."/>
            <person name="Chan T.-F."/>
            <person name="Lam H.-M."/>
        </authorList>
    </citation>
    <scope>NUCLEOTIDE SEQUENCE [LARGE SCALE GENOMIC DNA]</scope>
    <source>
        <strain evidence="9">cv. W05</strain>
        <tissue evidence="8">Hypocotyl of etiolated seedlings</tissue>
    </source>
</reference>
<dbReference type="AlphaFoldDB" id="A0A445IH68"/>
<comment type="caution">
    <text evidence="8">The sequence shown here is derived from an EMBL/GenBank/DDBJ whole genome shotgun (WGS) entry which is preliminary data.</text>
</comment>
<dbReference type="InterPro" id="IPR029020">
    <property type="entry name" value="Ammonium/urea_transptr"/>
</dbReference>
<gene>
    <name evidence="8" type="ORF">D0Y65_025857</name>
</gene>
<evidence type="ECO:0000256" key="6">
    <source>
        <dbReference type="SAM" id="Phobius"/>
    </source>
</evidence>
<evidence type="ECO:0000259" key="7">
    <source>
        <dbReference type="Pfam" id="PF00909"/>
    </source>
</evidence>
<evidence type="ECO:0000256" key="4">
    <source>
        <dbReference type="ARBA" id="ARBA00022989"/>
    </source>
</evidence>
<evidence type="ECO:0000313" key="9">
    <source>
        <dbReference type="Proteomes" id="UP000289340"/>
    </source>
</evidence>
<evidence type="ECO:0000313" key="8">
    <source>
        <dbReference type="EMBL" id="RZB85447.1"/>
    </source>
</evidence>
<evidence type="ECO:0000256" key="1">
    <source>
        <dbReference type="ARBA" id="ARBA00004141"/>
    </source>
</evidence>
<feature type="transmembrane region" description="Helical" evidence="6">
    <location>
        <begin position="312"/>
        <end position="335"/>
    </location>
</feature>
<comment type="similarity">
    <text evidence="2">Belongs to the ammonia transporter channel (TC 1.A.11.2) family.</text>
</comment>
<feature type="transmembrane region" description="Helical" evidence="6">
    <location>
        <begin position="211"/>
        <end position="234"/>
    </location>
</feature>
<dbReference type="Proteomes" id="UP000289340">
    <property type="component" value="Chromosome 10"/>
</dbReference>
<feature type="transmembrane region" description="Helical" evidence="6">
    <location>
        <begin position="25"/>
        <end position="45"/>
    </location>
</feature>
<dbReference type="PANTHER" id="PTHR43029:SF11">
    <property type="entry name" value="AMMONIUM TRANSPORTER"/>
    <property type="match status" value="1"/>
</dbReference>
<comment type="subcellular location">
    <subcellularLocation>
        <location evidence="1">Membrane</location>
        <topology evidence="1">Multi-pass membrane protein</topology>
    </subcellularLocation>
</comment>
<protein>
    <submittedName>
        <fullName evidence="8">Ammonium transporter 3 member 1</fullName>
    </submittedName>
</protein>
<dbReference type="GO" id="GO:0005886">
    <property type="term" value="C:plasma membrane"/>
    <property type="evidence" value="ECO:0007669"/>
    <property type="project" value="TreeGrafter"/>
</dbReference>
<evidence type="ECO:0000256" key="5">
    <source>
        <dbReference type="ARBA" id="ARBA00023136"/>
    </source>
</evidence>
<keyword evidence="3 6" id="KW-0812">Transmembrane</keyword>
<keyword evidence="5 6" id="KW-0472">Membrane</keyword>
<feature type="transmembrane region" description="Helical" evidence="6">
    <location>
        <begin position="254"/>
        <end position="274"/>
    </location>
</feature>
<dbReference type="InterPro" id="IPR024041">
    <property type="entry name" value="NH4_transpt_AmtB-like_dom"/>
</dbReference>